<dbReference type="SMART" id="SM00740">
    <property type="entry name" value="PASTA"/>
    <property type="match status" value="2"/>
</dbReference>
<proteinExistence type="inferred from homology"/>
<evidence type="ECO:0000256" key="1">
    <source>
        <dbReference type="ARBA" id="ARBA00004370"/>
    </source>
</evidence>
<dbReference type="InterPro" id="IPR001460">
    <property type="entry name" value="PCN-bd_Tpept"/>
</dbReference>
<dbReference type="PANTHER" id="PTHR30627:SF26">
    <property type="entry name" value="PENICILLIN-BINDING PROTEIN 2B"/>
    <property type="match status" value="1"/>
</dbReference>
<dbReference type="GeneID" id="83014270"/>
<evidence type="ECO:0000313" key="6">
    <source>
        <dbReference type="Proteomes" id="UP000284178"/>
    </source>
</evidence>
<dbReference type="InterPro" id="IPR005311">
    <property type="entry name" value="PBP_dimer"/>
</dbReference>
<dbReference type="Pfam" id="PF00905">
    <property type="entry name" value="Transpeptidase"/>
    <property type="match status" value="1"/>
</dbReference>
<comment type="subcellular location">
    <subcellularLocation>
        <location evidence="1">Membrane</location>
    </subcellularLocation>
</comment>
<dbReference type="GO" id="GO:0008658">
    <property type="term" value="F:penicillin binding"/>
    <property type="evidence" value="ECO:0007669"/>
    <property type="project" value="InterPro"/>
</dbReference>
<organism evidence="5 6">
    <name type="scientific">Holdemania filiformis</name>
    <dbReference type="NCBI Taxonomy" id="61171"/>
    <lineage>
        <taxon>Bacteria</taxon>
        <taxon>Bacillati</taxon>
        <taxon>Bacillota</taxon>
        <taxon>Erysipelotrichia</taxon>
        <taxon>Erysipelotrichales</taxon>
        <taxon>Erysipelotrichaceae</taxon>
        <taxon>Holdemania</taxon>
    </lineage>
</organism>
<evidence type="ECO:0000256" key="2">
    <source>
        <dbReference type="ARBA" id="ARBA00007171"/>
    </source>
</evidence>
<evidence type="ECO:0000256" key="3">
    <source>
        <dbReference type="ARBA" id="ARBA00023136"/>
    </source>
</evidence>
<dbReference type="InterPro" id="IPR036138">
    <property type="entry name" value="PBP_dimer_sf"/>
</dbReference>
<name>A0A412G5J9_9FIRM</name>
<feature type="domain" description="PASTA" evidence="4">
    <location>
        <begin position="668"/>
        <end position="727"/>
    </location>
</feature>
<comment type="similarity">
    <text evidence="2">Belongs to the transpeptidase family.</text>
</comment>
<dbReference type="Gene3D" id="3.90.1310.10">
    <property type="entry name" value="Penicillin-binding protein 2a (Domain 2)"/>
    <property type="match status" value="1"/>
</dbReference>
<comment type="caution">
    <text evidence="5">The sequence shown here is derived from an EMBL/GenBank/DDBJ whole genome shotgun (WGS) entry which is preliminary data.</text>
</comment>
<reference evidence="5 6" key="1">
    <citation type="submission" date="2018-08" db="EMBL/GenBank/DDBJ databases">
        <title>A genome reference for cultivated species of the human gut microbiota.</title>
        <authorList>
            <person name="Zou Y."/>
            <person name="Xue W."/>
            <person name="Luo G."/>
        </authorList>
    </citation>
    <scope>NUCLEOTIDE SEQUENCE [LARGE SCALE GENOMIC DNA]</scope>
    <source>
        <strain evidence="5 6">AF24-29</strain>
    </source>
</reference>
<dbReference type="Gene3D" id="3.30.10.20">
    <property type="match status" value="1"/>
</dbReference>
<dbReference type="SUPFAM" id="SSF56519">
    <property type="entry name" value="Penicillin binding protein dimerisation domain"/>
    <property type="match status" value="1"/>
</dbReference>
<dbReference type="InterPro" id="IPR012338">
    <property type="entry name" value="Beta-lactam/transpept-like"/>
</dbReference>
<dbReference type="InterPro" id="IPR050515">
    <property type="entry name" value="Beta-lactam/transpept"/>
</dbReference>
<sequence>MRQSNRMILLILATILLISGLVTANVFLVAVVKVHARSGTDLTDYVSASNVHRTVQQARRGYILDRNGTIIAQDNVTYNIIAILDKNRQSRKGEIAYVDDPLATARALAPILGMEESTLYGYLTKNAKQVELGSKGRNLPRETKEAIEALDLNGIEFVQTTKRSYPLGTFASYLIGFAQADDDGEVSGRMGIEQYMNAALSGEDGYKRYQADKNGNILPGMKMEEKSAVNGNDVILTLDQGIQEALETAFMQTQAEFNPEKVWGSVMEVETGKILAWGQSPSFDPNTMNIDDYVNYVSQMPYEPGSTMKVFTYAAAIDSGAYDGSVLVDSSRFCYAATNRKPYRVSQGDSRKIGCIGNASGKSWGMIPYDLGLVYSSNVVTASIITNLIEPSVYEEYLDRFGFFKLVDTDGIAESTGVKNFTWPADKLALTYGQGSTVTMLQMIQAYSAIFNDGTMVKPYVIDQVRSSYDDQNVLYQGQTQVVGTPISVETSKQVQQLMYDTANREDGTARFYQIPETTIIAKTGTTQLAAVGGGGYSTGKTIVSLMAAMPAEDPKVLVYYAFQADYDKNAHVKSDAIKSVLRKVAMTYNFAGQQDVSEPSAPSAEIVPIHESTMPSLINHTLTYAQNKLADSECDVIVLGGGEEIIDQFPQAGEMVVTRQKVFLLTDTYQITMPDMNGWTRKEVSGFWKASGLPVKIEGYGKVVSQNIPPGTLVNKQTAIEVVLQE</sequence>
<keyword evidence="6" id="KW-1185">Reference proteome</keyword>
<dbReference type="EMBL" id="QRUP01000002">
    <property type="protein sequence ID" value="RGR76234.1"/>
    <property type="molecule type" value="Genomic_DNA"/>
</dbReference>
<dbReference type="Gene3D" id="3.40.710.10">
    <property type="entry name" value="DD-peptidase/beta-lactamase superfamily"/>
    <property type="match status" value="1"/>
</dbReference>
<gene>
    <name evidence="5" type="ORF">DWY25_02450</name>
</gene>
<evidence type="ECO:0000313" key="5">
    <source>
        <dbReference type="EMBL" id="RGR76234.1"/>
    </source>
</evidence>
<dbReference type="GO" id="GO:0005886">
    <property type="term" value="C:plasma membrane"/>
    <property type="evidence" value="ECO:0007669"/>
    <property type="project" value="TreeGrafter"/>
</dbReference>
<dbReference type="SUPFAM" id="SSF56601">
    <property type="entry name" value="beta-lactamase/transpeptidase-like"/>
    <property type="match status" value="1"/>
</dbReference>
<dbReference type="Pfam" id="PF03793">
    <property type="entry name" value="PASTA"/>
    <property type="match status" value="1"/>
</dbReference>
<dbReference type="AlphaFoldDB" id="A0A412G5J9"/>
<dbReference type="GO" id="GO:0071555">
    <property type="term" value="P:cell wall organization"/>
    <property type="evidence" value="ECO:0007669"/>
    <property type="project" value="TreeGrafter"/>
</dbReference>
<evidence type="ECO:0000259" key="4">
    <source>
        <dbReference type="PROSITE" id="PS51178"/>
    </source>
</evidence>
<dbReference type="Pfam" id="PF03717">
    <property type="entry name" value="PBP_dimer"/>
    <property type="match status" value="1"/>
</dbReference>
<dbReference type="PROSITE" id="PS51178">
    <property type="entry name" value="PASTA"/>
    <property type="match status" value="1"/>
</dbReference>
<dbReference type="PANTHER" id="PTHR30627">
    <property type="entry name" value="PEPTIDOGLYCAN D,D-TRANSPEPTIDASE"/>
    <property type="match status" value="1"/>
</dbReference>
<protein>
    <submittedName>
        <fullName evidence="5">Penicillin-binding protein</fullName>
    </submittedName>
</protein>
<dbReference type="CDD" id="cd06575">
    <property type="entry name" value="PASTA_Pbp2x-like_2"/>
    <property type="match status" value="1"/>
</dbReference>
<accession>A0A412G5J9</accession>
<dbReference type="Gene3D" id="3.30.70.2110">
    <property type="match status" value="1"/>
</dbReference>
<dbReference type="InterPro" id="IPR005543">
    <property type="entry name" value="PASTA_dom"/>
</dbReference>
<dbReference type="Proteomes" id="UP000284178">
    <property type="component" value="Unassembled WGS sequence"/>
</dbReference>
<dbReference type="CDD" id="cd06576">
    <property type="entry name" value="PASTA_Pbp2x-like_1"/>
    <property type="match status" value="1"/>
</dbReference>
<dbReference type="Gene3D" id="2.20.70.70">
    <property type="match status" value="1"/>
</dbReference>
<keyword evidence="3" id="KW-0472">Membrane</keyword>
<dbReference type="SUPFAM" id="SSF54184">
    <property type="entry name" value="Penicillin-binding protein 2x (pbp-2x), c-terminal domain"/>
    <property type="match status" value="2"/>
</dbReference>
<dbReference type="RefSeq" id="WP_117893221.1">
    <property type="nucleotide sequence ID" value="NZ_CABJCV010000002.1"/>
</dbReference>